<comment type="caution">
    <text evidence="6">The sequence shown here is derived from an EMBL/GenBank/DDBJ whole genome shotgun (WGS) entry which is preliminary data.</text>
</comment>
<dbReference type="Gene3D" id="3.40.50.2300">
    <property type="match status" value="2"/>
</dbReference>
<reference evidence="6 7" key="1">
    <citation type="submission" date="2015-09" db="EMBL/GenBank/DDBJ databases">
        <title>Draft Genome Sequence of Pseudoalteromonas lipolytica UCD-48B.</title>
        <authorList>
            <person name="Krusor M."/>
            <person name="Coil D.A."/>
            <person name="Lang J.M."/>
            <person name="Eisen J.A."/>
            <person name="Alexiev A."/>
        </authorList>
    </citation>
    <scope>NUCLEOTIDE SEQUENCE [LARGE SCALE GENOMIC DNA]</scope>
    <source>
        <strain evidence="6 7">UCD-48B</strain>
    </source>
</reference>
<dbReference type="OrthoDB" id="245475at2"/>
<keyword evidence="3 4" id="KW-0732">Signal</keyword>
<evidence type="ECO:0000256" key="1">
    <source>
        <dbReference type="ARBA" id="ARBA00004196"/>
    </source>
</evidence>
<name>A0A0P7D6R2_9GAMM</name>
<comment type="similarity">
    <text evidence="2">Belongs to the bacterial solute-binding protein 2 family.</text>
</comment>
<dbReference type="AlphaFoldDB" id="A0A0P7D6R2"/>
<dbReference type="Pfam" id="PF13407">
    <property type="entry name" value="Peripla_BP_4"/>
    <property type="match status" value="1"/>
</dbReference>
<dbReference type="GO" id="GO:0030313">
    <property type="term" value="C:cell envelope"/>
    <property type="evidence" value="ECO:0007669"/>
    <property type="project" value="UniProtKB-SubCell"/>
</dbReference>
<feature type="signal peptide" evidence="4">
    <location>
        <begin position="1"/>
        <end position="18"/>
    </location>
</feature>
<proteinExistence type="inferred from homology"/>
<feature type="chain" id="PRO_5006137589" evidence="4">
    <location>
        <begin position="19"/>
        <end position="363"/>
    </location>
</feature>
<dbReference type="Proteomes" id="UP000050378">
    <property type="component" value="Unassembled WGS sequence"/>
</dbReference>
<dbReference type="STRING" id="570156.AOG27_05315"/>
<dbReference type="EMBL" id="LJTC01000003">
    <property type="protein sequence ID" value="KPM84318.1"/>
    <property type="molecule type" value="Genomic_DNA"/>
</dbReference>
<feature type="domain" description="Periplasmic binding protein" evidence="5">
    <location>
        <begin position="26"/>
        <end position="286"/>
    </location>
</feature>
<accession>A0A0P7D6R2</accession>
<dbReference type="InterPro" id="IPR028082">
    <property type="entry name" value="Peripla_BP_I"/>
</dbReference>
<evidence type="ECO:0000313" key="7">
    <source>
        <dbReference type="Proteomes" id="UP000050378"/>
    </source>
</evidence>
<dbReference type="InterPro" id="IPR025997">
    <property type="entry name" value="SBP_2_dom"/>
</dbReference>
<dbReference type="GO" id="GO:0055085">
    <property type="term" value="P:transmembrane transport"/>
    <property type="evidence" value="ECO:0007669"/>
    <property type="project" value="UniProtKB-ARBA"/>
</dbReference>
<evidence type="ECO:0000256" key="3">
    <source>
        <dbReference type="ARBA" id="ARBA00022729"/>
    </source>
</evidence>
<evidence type="ECO:0000256" key="4">
    <source>
        <dbReference type="SAM" id="SignalP"/>
    </source>
</evidence>
<dbReference type="CDD" id="cd06324">
    <property type="entry name" value="PBP1_ABC_sugar_binding-like"/>
    <property type="match status" value="1"/>
</dbReference>
<evidence type="ECO:0000259" key="5">
    <source>
        <dbReference type="Pfam" id="PF13407"/>
    </source>
</evidence>
<dbReference type="PANTHER" id="PTHR46847">
    <property type="entry name" value="D-ALLOSE-BINDING PERIPLASMIC PROTEIN-RELATED"/>
    <property type="match status" value="1"/>
</dbReference>
<dbReference type="SUPFAM" id="SSF53822">
    <property type="entry name" value="Periplasmic binding protein-like I"/>
    <property type="match status" value="1"/>
</dbReference>
<dbReference type="GO" id="GO:0030246">
    <property type="term" value="F:carbohydrate binding"/>
    <property type="evidence" value="ECO:0007669"/>
    <property type="project" value="UniProtKB-ARBA"/>
</dbReference>
<evidence type="ECO:0000256" key="2">
    <source>
        <dbReference type="ARBA" id="ARBA00007639"/>
    </source>
</evidence>
<evidence type="ECO:0000313" key="6">
    <source>
        <dbReference type="EMBL" id="KPM84318.1"/>
    </source>
</evidence>
<comment type="subcellular location">
    <subcellularLocation>
        <location evidence="1">Cell envelope</location>
    </subcellularLocation>
</comment>
<organism evidence="6 7">
    <name type="scientific">Pseudoalteromonas lipolytica</name>
    <dbReference type="NCBI Taxonomy" id="570156"/>
    <lineage>
        <taxon>Bacteria</taxon>
        <taxon>Pseudomonadati</taxon>
        <taxon>Pseudomonadota</taxon>
        <taxon>Gammaproteobacteria</taxon>
        <taxon>Alteromonadales</taxon>
        <taxon>Pseudoalteromonadaceae</taxon>
        <taxon>Pseudoalteromonas</taxon>
    </lineage>
</organism>
<gene>
    <name evidence="6" type="ORF">AOG27_05315</name>
</gene>
<protein>
    <submittedName>
        <fullName evidence="6">Sugar ABC transporter substrate-binding protein</fullName>
    </submittedName>
</protein>
<sequence length="363" mass="41356">MRICLFVLTLLSYSPLYAGEQFSVLLVNPSVKSDLFWQRVTNVMQVAAKQNNVALTTIYGGGNRHIQLAELKQYLQYNAKPDYAILINYPGGAEQSMTLLEQHKIKFITLEETIVGVERDEVGKPRQRFKYWLGEVFHDNFKAGEQLGKALLDEAINTKQTPHFVAINGHYGTESDTRSDGLVHYLRKQDVELEQVVYANWSKQEAANKVSRLLQRHPDSNVIWCASDLMAQGALEAVKGKTDKAYFIGGIDWLDDNLDLIEQQKLTASVGGHFMMGAWALISVVDHHNGNPYWQNHDAIKFKLGVITKHNIQSYRWLRNIKDWSVIPFEAFLLQNSKSTEYAFDFDTLHSLLSEKPKNAAQH</sequence>
<dbReference type="PATRIC" id="fig|570156.3.peg.2044"/>
<dbReference type="PANTHER" id="PTHR46847:SF2">
    <property type="entry name" value="ABC TRANSPORTER SUGAR-BINDING PROTEIN"/>
    <property type="match status" value="1"/>
</dbReference>